<dbReference type="EMBL" id="CP108318">
    <property type="protein sequence ID" value="WTW63594.1"/>
    <property type="molecule type" value="Genomic_DNA"/>
</dbReference>
<feature type="transmembrane region" description="Helical" evidence="1">
    <location>
        <begin position="119"/>
        <end position="137"/>
    </location>
</feature>
<gene>
    <name evidence="2" type="ORF">OG549_24720</name>
</gene>
<feature type="transmembrane region" description="Helical" evidence="1">
    <location>
        <begin position="204"/>
        <end position="231"/>
    </location>
</feature>
<evidence type="ECO:0000313" key="2">
    <source>
        <dbReference type="EMBL" id="WTW63594.1"/>
    </source>
</evidence>
<keyword evidence="1" id="KW-0472">Membrane</keyword>
<feature type="transmembrane region" description="Helical" evidence="1">
    <location>
        <begin position="243"/>
        <end position="260"/>
    </location>
</feature>
<proteinExistence type="predicted"/>
<evidence type="ECO:0000256" key="1">
    <source>
        <dbReference type="SAM" id="Phobius"/>
    </source>
</evidence>
<evidence type="ECO:0008006" key="3">
    <source>
        <dbReference type="Google" id="ProtNLM"/>
    </source>
</evidence>
<feature type="transmembrane region" description="Helical" evidence="1">
    <location>
        <begin position="76"/>
        <end position="98"/>
    </location>
</feature>
<dbReference type="AlphaFoldDB" id="A0AAU2V8U9"/>
<feature type="transmembrane region" description="Helical" evidence="1">
    <location>
        <begin position="280"/>
        <end position="300"/>
    </location>
</feature>
<name>A0AAU2V8U9_9ACTN</name>
<dbReference type="InterPro" id="IPR048104">
    <property type="entry name" value="Cola_memb_dom"/>
</dbReference>
<feature type="transmembrane region" description="Helical" evidence="1">
    <location>
        <begin position="143"/>
        <end position="162"/>
    </location>
</feature>
<keyword evidence="1" id="KW-0812">Transmembrane</keyword>
<sequence>MAGSAGLAVWFLLMVLLLEKAFPSQLTDNALFRWWRWRRRRRQHSGPARVPGWLRMGCYAVGGGTLVVWADATTHWSAQTALKVIGAAAGMLLILMTYEKTKDSLLRPGRGGLPAELRVVPAGLMLAVVMAGLSRWLESPVPYVYGLVAVYLVLGTPPRVSGGVPKGQAMLVAAICTLAASLLVWTLGAPLVEAGRGADPGSMAYVLAYTVGVAVVGGVEVVVFGLLPLSGMDGRVLKEWNRPAWYGLYLVALAFFFHVLLSQVHPGAGTQLLVSKDLRWLTVAVATGLFVLAWVFSLGLRRWVARLERRAAAA</sequence>
<dbReference type="NCBIfam" id="NF041501">
    <property type="entry name" value="cola_mem"/>
    <property type="match status" value="1"/>
</dbReference>
<keyword evidence="1" id="KW-1133">Transmembrane helix</keyword>
<accession>A0AAU2V8U9</accession>
<feature type="transmembrane region" description="Helical" evidence="1">
    <location>
        <begin position="169"/>
        <end position="192"/>
    </location>
</feature>
<organism evidence="2">
    <name type="scientific">Streptomyces sp. NBC_00003</name>
    <dbReference type="NCBI Taxonomy" id="2903608"/>
    <lineage>
        <taxon>Bacteria</taxon>
        <taxon>Bacillati</taxon>
        <taxon>Actinomycetota</taxon>
        <taxon>Actinomycetes</taxon>
        <taxon>Kitasatosporales</taxon>
        <taxon>Streptomycetaceae</taxon>
        <taxon>Streptomyces</taxon>
    </lineage>
</organism>
<reference evidence="2" key="1">
    <citation type="submission" date="2022-10" db="EMBL/GenBank/DDBJ databases">
        <title>The complete genomes of actinobacterial strains from the NBC collection.</title>
        <authorList>
            <person name="Joergensen T.S."/>
            <person name="Alvarez Arevalo M."/>
            <person name="Sterndorff E.B."/>
            <person name="Faurdal D."/>
            <person name="Vuksanovic O."/>
            <person name="Mourched A.-S."/>
            <person name="Charusanti P."/>
            <person name="Shaw S."/>
            <person name="Blin K."/>
            <person name="Weber T."/>
        </authorList>
    </citation>
    <scope>NUCLEOTIDE SEQUENCE</scope>
    <source>
        <strain evidence="2">NBC_00003</strain>
    </source>
</reference>
<protein>
    <recommendedName>
        <fullName evidence="3">Integral membrane protein</fullName>
    </recommendedName>
</protein>